<reference evidence="1 2" key="1">
    <citation type="journal article" date="2018" name="Biotechnol. Adv.">
        <title>Improved genomic resources and new bioinformatic workflow for the carcinogenic parasite Clonorchis sinensis: Biotechnological implications.</title>
        <authorList>
            <person name="Wang D."/>
            <person name="Korhonen P.K."/>
            <person name="Gasser R.B."/>
            <person name="Young N.D."/>
        </authorList>
    </citation>
    <scope>NUCLEOTIDE SEQUENCE [LARGE SCALE GENOMIC DNA]</scope>
    <source>
        <strain evidence="1">Cs-k2</strain>
    </source>
</reference>
<accession>A0A8T1MGP9</accession>
<gene>
    <name evidence="1" type="ORF">CSKR_100880</name>
</gene>
<comment type="caution">
    <text evidence="1">The sequence shown here is derived from an EMBL/GenBank/DDBJ whole genome shotgun (WGS) entry which is preliminary data.</text>
</comment>
<evidence type="ECO:0000313" key="1">
    <source>
        <dbReference type="EMBL" id="KAG5447881.1"/>
    </source>
</evidence>
<keyword evidence="2" id="KW-1185">Reference proteome</keyword>
<sequence>MIHTGSFPYSPGDYQRQVCSQRMPQSFITRFVNNWSNLEPTAAPSQFKANFYAYCGRPACCLSTLSLVNRLPTFACNYVSLEDGLKLRTYDVRLELTMVCQTGYEQSLRMSNEHLRHFGAVGPEILQCWGDNIDFPAEKHWRRLCVNPEHLISAYGYRNDGITEHNGKMSVKYGLCLWVSDGKIAQTVDFPLTRPRSRLHNFHFDNRIQAPSYLDDEIEDTQNTHSPTVKPFVTIFIHIYPYPLRIADCPLRLTKKLDYQQGDYSYQQSLLRYSSSVHDGNDSETISHAVDIVPLSGRILLTAVTSRIRTVRCHTQKPILQQPLIAENRLMEDMEWERNSDG</sequence>
<reference evidence="1 2" key="2">
    <citation type="journal article" date="2021" name="Genomics">
        <title>High-quality reference genome for Clonorchis sinensis.</title>
        <authorList>
            <person name="Young N.D."/>
            <person name="Stroehlein A.J."/>
            <person name="Kinkar L."/>
            <person name="Wang T."/>
            <person name="Sohn W.M."/>
            <person name="Chang B.C.H."/>
            <person name="Kaur P."/>
            <person name="Weisz D."/>
            <person name="Dudchenko O."/>
            <person name="Aiden E.L."/>
            <person name="Korhonen P.K."/>
            <person name="Gasser R.B."/>
        </authorList>
    </citation>
    <scope>NUCLEOTIDE SEQUENCE [LARGE SCALE GENOMIC DNA]</scope>
    <source>
        <strain evidence="1">Cs-k2</strain>
    </source>
</reference>
<evidence type="ECO:0000313" key="2">
    <source>
        <dbReference type="Proteomes" id="UP000286415"/>
    </source>
</evidence>
<organism evidence="1 2">
    <name type="scientific">Clonorchis sinensis</name>
    <name type="common">Chinese liver fluke</name>
    <dbReference type="NCBI Taxonomy" id="79923"/>
    <lineage>
        <taxon>Eukaryota</taxon>
        <taxon>Metazoa</taxon>
        <taxon>Spiralia</taxon>
        <taxon>Lophotrochozoa</taxon>
        <taxon>Platyhelminthes</taxon>
        <taxon>Trematoda</taxon>
        <taxon>Digenea</taxon>
        <taxon>Opisthorchiida</taxon>
        <taxon>Opisthorchiata</taxon>
        <taxon>Opisthorchiidae</taxon>
        <taxon>Clonorchis</taxon>
    </lineage>
</organism>
<proteinExistence type="predicted"/>
<dbReference type="Proteomes" id="UP000286415">
    <property type="component" value="Unassembled WGS sequence"/>
</dbReference>
<protein>
    <submittedName>
        <fullName evidence="1">Uncharacterized protein</fullName>
    </submittedName>
</protein>
<dbReference type="EMBL" id="NIRI02000042">
    <property type="protein sequence ID" value="KAG5447881.1"/>
    <property type="molecule type" value="Genomic_DNA"/>
</dbReference>
<name>A0A8T1MGP9_CLOSI</name>